<proteinExistence type="predicted"/>
<keyword evidence="3 5" id="KW-1133">Transmembrane helix</keyword>
<evidence type="ECO:0000256" key="1">
    <source>
        <dbReference type="ARBA" id="ARBA00004141"/>
    </source>
</evidence>
<feature type="transmembrane region" description="Helical" evidence="5">
    <location>
        <begin position="34"/>
        <end position="53"/>
    </location>
</feature>
<comment type="subcellular location">
    <subcellularLocation>
        <location evidence="1">Membrane</location>
        <topology evidence="1">Multi-pass membrane protein</topology>
    </subcellularLocation>
</comment>
<dbReference type="Pfam" id="PF09685">
    <property type="entry name" value="MamF_MmsF"/>
    <property type="match status" value="1"/>
</dbReference>
<dbReference type="PANTHER" id="PTHR36460">
    <property type="entry name" value="UPF0132 DOMAIN PROTEIN (AFU_ORTHOLOGUE AFUA_3G10255)"/>
    <property type="match status" value="1"/>
</dbReference>
<dbReference type="KEGG" id="sawl:NGM29_08385"/>
<gene>
    <name evidence="6" type="ORF">NGM29_08385</name>
</gene>
<evidence type="ECO:0000256" key="4">
    <source>
        <dbReference type="ARBA" id="ARBA00023136"/>
    </source>
</evidence>
<evidence type="ECO:0000256" key="3">
    <source>
        <dbReference type="ARBA" id="ARBA00022989"/>
    </source>
</evidence>
<evidence type="ECO:0000313" key="7">
    <source>
        <dbReference type="Proteomes" id="UP001056855"/>
    </source>
</evidence>
<keyword evidence="2 5" id="KW-0812">Transmembrane</keyword>
<dbReference type="PANTHER" id="PTHR36460:SF1">
    <property type="entry name" value="UPF0132 DOMAIN PROTEIN (AFU_ORTHOLOGUE AFUA_3G10255)"/>
    <property type="match status" value="1"/>
</dbReference>
<feature type="transmembrane region" description="Helical" evidence="5">
    <location>
        <begin position="65"/>
        <end position="92"/>
    </location>
</feature>
<evidence type="ECO:0000256" key="2">
    <source>
        <dbReference type="ARBA" id="ARBA00022692"/>
    </source>
</evidence>
<dbReference type="InterPro" id="IPR019109">
    <property type="entry name" value="MamF_MmsF"/>
</dbReference>
<keyword evidence="4 5" id="KW-0472">Membrane</keyword>
<dbReference type="GeneID" id="73290057"/>
<evidence type="ECO:0000256" key="5">
    <source>
        <dbReference type="SAM" id="Phobius"/>
    </source>
</evidence>
<sequence length="148" mass="15807">MSNDTPAPDVTDVAETTIADERTQETSLGPDENVLGALSYVFGIVSGLLVYLLEDENEFARFHAAQSIALCVGVIALYAGLTIVGVTVSVVLGDVFLIGWLVGAGLSIVSLFVWFALFLVWLYLVVTAFQGKRTRIPVVGNLAESTLL</sequence>
<dbReference type="AlphaFoldDB" id="A0A9E7NEE3"/>
<organism evidence="6 7">
    <name type="scientific">Natronosalvus rutilus</name>
    <dbReference type="NCBI Taxonomy" id="2953753"/>
    <lineage>
        <taxon>Archaea</taxon>
        <taxon>Methanobacteriati</taxon>
        <taxon>Methanobacteriota</taxon>
        <taxon>Stenosarchaea group</taxon>
        <taxon>Halobacteria</taxon>
        <taxon>Halobacteriales</taxon>
        <taxon>Natrialbaceae</taxon>
        <taxon>Natronosalvus</taxon>
    </lineage>
</organism>
<evidence type="ECO:0008006" key="8">
    <source>
        <dbReference type="Google" id="ProtNLM"/>
    </source>
</evidence>
<dbReference type="RefSeq" id="WP_254160116.1">
    <property type="nucleotide sequence ID" value="NZ_CP100355.1"/>
</dbReference>
<reference evidence="6" key="1">
    <citation type="submission" date="2022-06" db="EMBL/GenBank/DDBJ databases">
        <title>Diverse halophilic archaea isolated from saline environments.</title>
        <authorList>
            <person name="Cui H.-L."/>
        </authorList>
    </citation>
    <scope>NUCLEOTIDE SEQUENCE</scope>
    <source>
        <strain evidence="6">WLHS1</strain>
    </source>
</reference>
<dbReference type="GO" id="GO:0016020">
    <property type="term" value="C:membrane"/>
    <property type="evidence" value="ECO:0007669"/>
    <property type="project" value="UniProtKB-SubCell"/>
</dbReference>
<dbReference type="EMBL" id="CP100355">
    <property type="protein sequence ID" value="UTF55252.1"/>
    <property type="molecule type" value="Genomic_DNA"/>
</dbReference>
<accession>A0A9E7NEE3</accession>
<protein>
    <recommendedName>
        <fullName evidence="8">DUF4870 domain-containing protein</fullName>
    </recommendedName>
</protein>
<feature type="transmembrane region" description="Helical" evidence="5">
    <location>
        <begin position="98"/>
        <end position="126"/>
    </location>
</feature>
<name>A0A9E7NEE3_9EURY</name>
<keyword evidence="7" id="KW-1185">Reference proteome</keyword>
<evidence type="ECO:0000313" key="6">
    <source>
        <dbReference type="EMBL" id="UTF55252.1"/>
    </source>
</evidence>
<dbReference type="Proteomes" id="UP001056855">
    <property type="component" value="Chromosome"/>
</dbReference>